<keyword evidence="8" id="KW-0460">Magnesium</keyword>
<dbReference type="GO" id="GO:0046656">
    <property type="term" value="P:folic acid biosynthetic process"/>
    <property type="evidence" value="ECO:0007669"/>
    <property type="project" value="UniProtKB-KW"/>
</dbReference>
<dbReference type="InterPro" id="IPR036615">
    <property type="entry name" value="Mur_ligase_C_dom_sf"/>
</dbReference>
<dbReference type="InterPro" id="IPR036565">
    <property type="entry name" value="Mur-like_cat_sf"/>
</dbReference>
<dbReference type="PIRSF" id="PIRSF001563">
    <property type="entry name" value="Folylpolyglu_synth"/>
    <property type="match status" value="1"/>
</dbReference>
<dbReference type="InterPro" id="IPR018109">
    <property type="entry name" value="Folylpolyglutamate_synth_CS"/>
</dbReference>
<dbReference type="PANTHER" id="PTHR11136">
    <property type="entry name" value="FOLYLPOLYGLUTAMATE SYNTHASE-RELATED"/>
    <property type="match status" value="1"/>
</dbReference>
<comment type="similarity">
    <text evidence="2">Belongs to the folylpolyglutamate synthase family.</text>
</comment>
<dbReference type="InterPro" id="IPR004101">
    <property type="entry name" value="Mur_ligase_C"/>
</dbReference>
<feature type="domain" description="Mur ligase C-terminal" evidence="10">
    <location>
        <begin position="306"/>
        <end position="432"/>
    </location>
</feature>
<proteinExistence type="inferred from homology"/>
<evidence type="ECO:0000256" key="9">
    <source>
        <dbReference type="ARBA" id="ARBA00022909"/>
    </source>
</evidence>
<evidence type="ECO:0000256" key="2">
    <source>
        <dbReference type="ARBA" id="ARBA00008276"/>
    </source>
</evidence>
<keyword evidence="9" id="KW-0289">Folate biosynthesis</keyword>
<protein>
    <submittedName>
        <fullName evidence="12">Unannotated protein</fullName>
    </submittedName>
</protein>
<organism evidence="12">
    <name type="scientific">freshwater metagenome</name>
    <dbReference type="NCBI Taxonomy" id="449393"/>
    <lineage>
        <taxon>unclassified sequences</taxon>
        <taxon>metagenomes</taxon>
        <taxon>ecological metagenomes</taxon>
    </lineage>
</organism>
<accession>A0A6J7NSW3</accession>
<dbReference type="AlphaFoldDB" id="A0A6J7NSW3"/>
<dbReference type="InterPro" id="IPR013221">
    <property type="entry name" value="Mur_ligase_cen"/>
</dbReference>
<evidence type="ECO:0000259" key="11">
    <source>
        <dbReference type="Pfam" id="PF08245"/>
    </source>
</evidence>
<dbReference type="GO" id="GO:0005524">
    <property type="term" value="F:ATP binding"/>
    <property type="evidence" value="ECO:0007669"/>
    <property type="project" value="UniProtKB-KW"/>
</dbReference>
<reference evidence="12" key="1">
    <citation type="submission" date="2020-05" db="EMBL/GenBank/DDBJ databases">
        <authorList>
            <person name="Chiriac C."/>
            <person name="Salcher M."/>
            <person name="Ghai R."/>
            <person name="Kavagutti S V."/>
        </authorList>
    </citation>
    <scope>NUCLEOTIDE SEQUENCE</scope>
</reference>
<comment type="subunit">
    <text evidence="3">Monomer.</text>
</comment>
<dbReference type="Gene3D" id="3.90.190.20">
    <property type="entry name" value="Mur ligase, C-terminal domain"/>
    <property type="match status" value="1"/>
</dbReference>
<evidence type="ECO:0000313" key="12">
    <source>
        <dbReference type="EMBL" id="CAB4996176.1"/>
    </source>
</evidence>
<sequence length="456" mass="49091">MNNTNPDDQARIDAIEKALLARWPENRIAPTLERISALVDILGSPQLTYPTIHVGGTNGKTTTARMIDSLLFEMGLRTGRFTSPHLESYLERISINGQPIDAKELIFSFNDVSPYFDLMDSKFENPISFFEAITALAFAAFAEHPIDVGVIEVGMGGQWDATNVVDADVSVITPIGLDHMEYLGNTIAEIAATKAGIIKEQGFVVLAQQTPEAAVELLRRAAEVGADVAREGLEYSIDSRAIAVGGQLISITGLRGHYDDIFLPLHGKHQASNAAAALIAVEAFFGEQDLDIDAVRAGFANVTSPGRCEVIHRDPTIILDAAHNPHGAKAIAETMQSEFTFDDVTGIVALMADKDALGILQALEPIMNQIIVTTNSSERSMSVADLTKLANQVFGADRVFAEETLPAAIDRAVRDSVRPLSDESLAILITGSVVTVGEARTAVRKKYAKLPDLGDK</sequence>
<dbReference type="NCBIfam" id="TIGR01499">
    <property type="entry name" value="folC"/>
    <property type="match status" value="1"/>
</dbReference>
<dbReference type="InterPro" id="IPR001645">
    <property type="entry name" value="Folylpolyglutamate_synth"/>
</dbReference>
<evidence type="ECO:0000259" key="10">
    <source>
        <dbReference type="Pfam" id="PF02875"/>
    </source>
</evidence>
<evidence type="ECO:0000256" key="5">
    <source>
        <dbReference type="ARBA" id="ARBA00022723"/>
    </source>
</evidence>
<evidence type="ECO:0000256" key="8">
    <source>
        <dbReference type="ARBA" id="ARBA00022842"/>
    </source>
</evidence>
<keyword evidence="6" id="KW-0547">Nucleotide-binding</keyword>
<dbReference type="Gene3D" id="3.40.1190.10">
    <property type="entry name" value="Mur-like, catalytic domain"/>
    <property type="match status" value="1"/>
</dbReference>
<keyword evidence="7" id="KW-0067">ATP-binding</keyword>
<dbReference type="PANTHER" id="PTHR11136:SF0">
    <property type="entry name" value="DIHYDROFOLATE SYNTHETASE-RELATED"/>
    <property type="match status" value="1"/>
</dbReference>
<dbReference type="SUPFAM" id="SSF53623">
    <property type="entry name" value="MurD-like peptide ligases, catalytic domain"/>
    <property type="match status" value="1"/>
</dbReference>
<keyword evidence="4" id="KW-0436">Ligase</keyword>
<evidence type="ECO:0000256" key="7">
    <source>
        <dbReference type="ARBA" id="ARBA00022840"/>
    </source>
</evidence>
<dbReference type="FunFam" id="3.40.1190.10:FF:000004">
    <property type="entry name" value="Dihydrofolate synthase/folylpolyglutamate synthase"/>
    <property type="match status" value="1"/>
</dbReference>
<comment type="cofactor">
    <cofactor evidence="1">
        <name>Mg(2+)</name>
        <dbReference type="ChEBI" id="CHEBI:18420"/>
    </cofactor>
</comment>
<dbReference type="GO" id="GO:0004326">
    <property type="term" value="F:tetrahydrofolylpolyglutamate synthase activity"/>
    <property type="evidence" value="ECO:0007669"/>
    <property type="project" value="InterPro"/>
</dbReference>
<gene>
    <name evidence="12" type="ORF">UFOPK4010_00904</name>
</gene>
<dbReference type="Pfam" id="PF02875">
    <property type="entry name" value="Mur_ligase_C"/>
    <property type="match status" value="1"/>
</dbReference>
<evidence type="ECO:0000256" key="6">
    <source>
        <dbReference type="ARBA" id="ARBA00022741"/>
    </source>
</evidence>
<dbReference type="GO" id="GO:0008841">
    <property type="term" value="F:dihydrofolate synthase activity"/>
    <property type="evidence" value="ECO:0007669"/>
    <property type="project" value="TreeGrafter"/>
</dbReference>
<dbReference type="PROSITE" id="PS01011">
    <property type="entry name" value="FOLYLPOLYGLU_SYNT_1"/>
    <property type="match status" value="1"/>
</dbReference>
<evidence type="ECO:0000256" key="4">
    <source>
        <dbReference type="ARBA" id="ARBA00022598"/>
    </source>
</evidence>
<feature type="domain" description="Mur ligase central" evidence="11">
    <location>
        <begin position="54"/>
        <end position="280"/>
    </location>
</feature>
<dbReference type="SUPFAM" id="SSF53244">
    <property type="entry name" value="MurD-like peptide ligases, peptide-binding domain"/>
    <property type="match status" value="1"/>
</dbReference>
<keyword evidence="5" id="KW-0479">Metal-binding</keyword>
<dbReference type="GO" id="GO:0046872">
    <property type="term" value="F:metal ion binding"/>
    <property type="evidence" value="ECO:0007669"/>
    <property type="project" value="UniProtKB-KW"/>
</dbReference>
<name>A0A6J7NSW3_9ZZZZ</name>
<dbReference type="EMBL" id="CAFBOU010000080">
    <property type="protein sequence ID" value="CAB4996176.1"/>
    <property type="molecule type" value="Genomic_DNA"/>
</dbReference>
<dbReference type="Pfam" id="PF08245">
    <property type="entry name" value="Mur_ligase_M"/>
    <property type="match status" value="1"/>
</dbReference>
<dbReference type="GO" id="GO:0005737">
    <property type="term" value="C:cytoplasm"/>
    <property type="evidence" value="ECO:0007669"/>
    <property type="project" value="TreeGrafter"/>
</dbReference>
<evidence type="ECO:0000256" key="1">
    <source>
        <dbReference type="ARBA" id="ARBA00001946"/>
    </source>
</evidence>
<evidence type="ECO:0000256" key="3">
    <source>
        <dbReference type="ARBA" id="ARBA00011245"/>
    </source>
</evidence>
<dbReference type="PROSITE" id="PS01012">
    <property type="entry name" value="FOLYLPOLYGLU_SYNT_2"/>
    <property type="match status" value="1"/>
</dbReference>